<gene>
    <name evidence="11" type="ORF">DB43_AK00240</name>
</gene>
<dbReference type="GO" id="GO:0003700">
    <property type="term" value="F:DNA-binding transcription factor activity"/>
    <property type="evidence" value="ECO:0007669"/>
    <property type="project" value="InterPro"/>
</dbReference>
<keyword evidence="4" id="KW-1003">Cell membrane</keyword>
<dbReference type="Gene3D" id="1.10.10.10">
    <property type="entry name" value="Winged helix-like DNA-binding domain superfamily/Winged helix DNA-binding domain"/>
    <property type="match status" value="1"/>
</dbReference>
<dbReference type="Pfam" id="PF00950">
    <property type="entry name" value="ABC-3"/>
    <property type="match status" value="1"/>
</dbReference>
<evidence type="ECO:0000256" key="9">
    <source>
        <dbReference type="SAM" id="Phobius"/>
    </source>
</evidence>
<evidence type="ECO:0000313" key="12">
    <source>
        <dbReference type="Proteomes" id="UP000031307"/>
    </source>
</evidence>
<comment type="subcellular location">
    <subcellularLocation>
        <location evidence="1">Cell inner membrane</location>
        <topology evidence="1">Multi-pass membrane protein</topology>
    </subcellularLocation>
    <subcellularLocation>
        <location evidence="8">Cell membrane</location>
        <topology evidence="8">Multi-pass membrane protein</topology>
    </subcellularLocation>
</comment>
<dbReference type="RefSeq" id="WP_006340599.1">
    <property type="nucleotide sequence ID" value="NZ_JASBUT010000021.1"/>
</dbReference>
<dbReference type="PATRIC" id="fig|83552.4.peg.2504"/>
<dbReference type="Gene3D" id="1.10.3470.10">
    <property type="entry name" value="ABC transporter involved in vitamin B12 uptake, BtuC"/>
    <property type="match status" value="1"/>
</dbReference>
<feature type="transmembrane region" description="Helical" evidence="9">
    <location>
        <begin position="278"/>
        <end position="297"/>
    </location>
</feature>
<dbReference type="SUPFAM" id="SSF47979">
    <property type="entry name" value="Iron-dependent repressor protein, dimerization domain"/>
    <property type="match status" value="1"/>
</dbReference>
<dbReference type="GO" id="GO:0010043">
    <property type="term" value="P:response to zinc ion"/>
    <property type="evidence" value="ECO:0007669"/>
    <property type="project" value="TreeGrafter"/>
</dbReference>
<dbReference type="GO" id="GO:0043190">
    <property type="term" value="C:ATP-binding cassette (ABC) transporter complex"/>
    <property type="evidence" value="ECO:0007669"/>
    <property type="project" value="InterPro"/>
</dbReference>
<feature type="transmembrane region" description="Helical" evidence="9">
    <location>
        <begin position="48"/>
        <end position="66"/>
    </location>
</feature>
<dbReference type="InterPro" id="IPR022689">
    <property type="entry name" value="Iron_dep_repressor"/>
</dbReference>
<dbReference type="InterPro" id="IPR036388">
    <property type="entry name" value="WH-like_DNA-bd_sf"/>
</dbReference>
<keyword evidence="7 9" id="KW-0472">Membrane</keyword>
<dbReference type="SMART" id="SM00529">
    <property type="entry name" value="HTH_DTXR"/>
    <property type="match status" value="1"/>
</dbReference>
<dbReference type="GO" id="GO:0046914">
    <property type="term" value="F:transition metal ion binding"/>
    <property type="evidence" value="ECO:0007669"/>
    <property type="project" value="InterPro"/>
</dbReference>
<dbReference type="Proteomes" id="UP000031307">
    <property type="component" value="Unassembled WGS sequence"/>
</dbReference>
<feature type="transmembrane region" description="Helical" evidence="9">
    <location>
        <begin position="196"/>
        <end position="224"/>
    </location>
</feature>
<evidence type="ECO:0000256" key="7">
    <source>
        <dbReference type="ARBA" id="ARBA00023136"/>
    </source>
</evidence>
<evidence type="ECO:0000259" key="10">
    <source>
        <dbReference type="Pfam" id="PF02742"/>
    </source>
</evidence>
<dbReference type="GO" id="GO:0055085">
    <property type="term" value="P:transmembrane transport"/>
    <property type="evidence" value="ECO:0007669"/>
    <property type="project" value="InterPro"/>
</dbReference>
<sequence length="447" mass="50360">MHTFVSFFLDPVLRAPTIGCMLMSFSAALVGVIVFLRKQSLIGETLSHATYPGVIFGVIIAAIIPLEQDHELQIATLIILGAFITALISLWCIQILENKWNIRTDSALCFILATFFGVGVTLASYLQFASPSFYKQSQSYLYGQAATMNDYHVILYAILSLIVVLLLAFLYKELQIITFDREYAKSLGIPIKKIDACLFILIALALVAGIRSVGVVLMSAMLVIPAASARQYTNKLSHMFMLAGCFALISGFFGNYFSVEGSTYFAQKYPTARISLPTGPMIVLVGAVICLFSLLFAPERGYLLRLIRIFLFQDRCISENLLKAMWQKRGKQPFSLDTIFEFQSASRIYLWFCLMRLIHNGWVEQYHHNAYALTVDGEARAAQIVRLHRLWEVYLADYLGMGSERVHRSAEEMEHILTPELEKELTVLLKDPKKDPHHQPIPPSPSF</sequence>
<dbReference type="AlphaFoldDB" id="A0A0C1EIB0"/>
<evidence type="ECO:0000256" key="8">
    <source>
        <dbReference type="RuleBase" id="RU003943"/>
    </source>
</evidence>
<feature type="transmembrane region" description="Helical" evidence="9">
    <location>
        <begin position="72"/>
        <end position="96"/>
    </location>
</feature>
<organism evidence="11 12">
    <name type="scientific">Parachlamydia acanthamoebae</name>
    <dbReference type="NCBI Taxonomy" id="83552"/>
    <lineage>
        <taxon>Bacteria</taxon>
        <taxon>Pseudomonadati</taxon>
        <taxon>Chlamydiota</taxon>
        <taxon>Chlamydiia</taxon>
        <taxon>Parachlamydiales</taxon>
        <taxon>Parachlamydiaceae</taxon>
        <taxon>Parachlamydia</taxon>
    </lineage>
</organism>
<evidence type="ECO:0000256" key="2">
    <source>
        <dbReference type="ARBA" id="ARBA00008034"/>
    </source>
</evidence>
<keyword evidence="3 8" id="KW-0813">Transport</keyword>
<feature type="domain" description="Iron dependent repressor metal binding and dimerisation" evidence="10">
    <location>
        <begin position="374"/>
        <end position="442"/>
    </location>
</feature>
<reference evidence="11 12" key="1">
    <citation type="journal article" date="2014" name="Mol. Biol. Evol.">
        <title>Massive expansion of Ubiquitination-related gene families within the Chlamydiae.</title>
        <authorList>
            <person name="Domman D."/>
            <person name="Collingro A."/>
            <person name="Lagkouvardos I."/>
            <person name="Gehre L."/>
            <person name="Weinmaier T."/>
            <person name="Rattei T."/>
            <person name="Subtil A."/>
            <person name="Horn M."/>
        </authorList>
    </citation>
    <scope>NUCLEOTIDE SEQUENCE [LARGE SCALE GENOMIC DNA]</scope>
    <source>
        <strain evidence="11 12">OEW1</strain>
    </source>
</reference>
<dbReference type="InterPro" id="IPR001626">
    <property type="entry name" value="ABC_TroCD"/>
</dbReference>
<proteinExistence type="inferred from homology"/>
<evidence type="ECO:0000256" key="1">
    <source>
        <dbReference type="ARBA" id="ARBA00004429"/>
    </source>
</evidence>
<keyword evidence="6 9" id="KW-1133">Transmembrane helix</keyword>
<keyword evidence="5 8" id="KW-0812">Transmembrane</keyword>
<dbReference type="Pfam" id="PF02742">
    <property type="entry name" value="Fe_dep_repr_C"/>
    <property type="match status" value="1"/>
</dbReference>
<accession>A0A0C1EIB0</accession>
<name>A0A0C1EIB0_9BACT</name>
<dbReference type="SUPFAM" id="SSF81345">
    <property type="entry name" value="ABC transporter involved in vitamin B12 uptake, BtuC"/>
    <property type="match status" value="1"/>
</dbReference>
<dbReference type="PANTHER" id="PTHR30477:SF3">
    <property type="entry name" value="METAL TRANSPORT SYSTEM MEMBRANE PROTEIN CT_069-RELATED"/>
    <property type="match status" value="1"/>
</dbReference>
<dbReference type="InterPro" id="IPR001367">
    <property type="entry name" value="Fe_dep_repressor"/>
</dbReference>
<protein>
    <submittedName>
        <fullName evidence="11">Putative metal transport system membrane protein</fullName>
    </submittedName>
</protein>
<dbReference type="EMBL" id="JSAM01000121">
    <property type="protein sequence ID" value="KIA76364.1"/>
    <property type="molecule type" value="Genomic_DNA"/>
</dbReference>
<evidence type="ECO:0000313" key="11">
    <source>
        <dbReference type="EMBL" id="KIA76364.1"/>
    </source>
</evidence>
<dbReference type="InterPro" id="IPR037294">
    <property type="entry name" value="ABC_BtuC-like"/>
</dbReference>
<comment type="caution">
    <text evidence="11">The sequence shown here is derived from an EMBL/GenBank/DDBJ whole genome shotgun (WGS) entry which is preliminary data.</text>
</comment>
<dbReference type="InterPro" id="IPR036421">
    <property type="entry name" value="Fe_dep_repressor_sf"/>
</dbReference>
<feature type="transmembrane region" description="Helical" evidence="9">
    <location>
        <begin position="153"/>
        <end position="171"/>
    </location>
</feature>
<evidence type="ECO:0000256" key="4">
    <source>
        <dbReference type="ARBA" id="ARBA00022475"/>
    </source>
</evidence>
<dbReference type="PANTHER" id="PTHR30477">
    <property type="entry name" value="ABC-TRANSPORTER METAL-BINDING PROTEIN"/>
    <property type="match status" value="1"/>
</dbReference>
<feature type="transmembrane region" description="Helical" evidence="9">
    <location>
        <begin position="108"/>
        <end position="128"/>
    </location>
</feature>
<feature type="transmembrane region" description="Helical" evidence="9">
    <location>
        <begin position="12"/>
        <end position="36"/>
    </location>
</feature>
<evidence type="ECO:0000256" key="5">
    <source>
        <dbReference type="ARBA" id="ARBA00022692"/>
    </source>
</evidence>
<dbReference type="CDD" id="cd06550">
    <property type="entry name" value="TM_ABC_iron-siderophores_like"/>
    <property type="match status" value="1"/>
</dbReference>
<evidence type="ECO:0000256" key="3">
    <source>
        <dbReference type="ARBA" id="ARBA00022448"/>
    </source>
</evidence>
<feature type="transmembrane region" description="Helical" evidence="9">
    <location>
        <begin position="236"/>
        <end position="257"/>
    </location>
</feature>
<evidence type="ECO:0000256" key="6">
    <source>
        <dbReference type="ARBA" id="ARBA00022989"/>
    </source>
</evidence>
<dbReference type="GO" id="GO:0046983">
    <property type="term" value="F:protein dimerization activity"/>
    <property type="evidence" value="ECO:0007669"/>
    <property type="project" value="InterPro"/>
</dbReference>
<dbReference type="OMA" id="ARQWTNK"/>
<comment type="similarity">
    <text evidence="2 8">Belongs to the ABC-3 integral membrane protein family.</text>
</comment>